<organism evidence="2 3">
    <name type="scientific">Scopulibacillus cellulosilyticus</name>
    <dbReference type="NCBI Taxonomy" id="2665665"/>
    <lineage>
        <taxon>Bacteria</taxon>
        <taxon>Bacillati</taxon>
        <taxon>Bacillota</taxon>
        <taxon>Bacilli</taxon>
        <taxon>Bacillales</taxon>
        <taxon>Sporolactobacillaceae</taxon>
        <taxon>Scopulibacillus</taxon>
    </lineage>
</organism>
<gene>
    <name evidence="2" type="ORF">ACFQRG_20745</name>
</gene>
<dbReference type="Proteomes" id="UP001596505">
    <property type="component" value="Unassembled WGS sequence"/>
</dbReference>
<protein>
    <submittedName>
        <fullName evidence="2">(2Fe-2S)-binding protein</fullName>
    </submittedName>
</protein>
<dbReference type="Gene3D" id="1.10.10.1100">
    <property type="entry name" value="BFD-like [2Fe-2S]-binding domain"/>
    <property type="match status" value="1"/>
</dbReference>
<keyword evidence="3" id="KW-1185">Reference proteome</keyword>
<dbReference type="CDD" id="cd19946">
    <property type="entry name" value="GlpA-like_Fer2_BFD-like"/>
    <property type="match status" value="1"/>
</dbReference>
<dbReference type="Pfam" id="PF04324">
    <property type="entry name" value="Fer2_BFD"/>
    <property type="match status" value="1"/>
</dbReference>
<proteinExistence type="predicted"/>
<sequence length="111" mass="12289">MDKSTIICRCEEINIDELETAMRLGTETFDDIKRMTRCGMGPCQSKICMNLVNKLISDFTGNPISDILPARMRMPLRITRIGTLAGDLTEETSVISVFNETDTEEGSGSHG</sequence>
<dbReference type="InterPro" id="IPR007419">
    <property type="entry name" value="BFD-like_2Fe2S-bd_dom"/>
</dbReference>
<dbReference type="EMBL" id="JBHTCO010000044">
    <property type="protein sequence ID" value="MFC7395340.1"/>
    <property type="molecule type" value="Genomic_DNA"/>
</dbReference>
<reference evidence="3" key="1">
    <citation type="journal article" date="2019" name="Int. J. Syst. Evol. Microbiol.">
        <title>The Global Catalogue of Microorganisms (GCM) 10K type strain sequencing project: providing services to taxonomists for standard genome sequencing and annotation.</title>
        <authorList>
            <consortium name="The Broad Institute Genomics Platform"/>
            <consortium name="The Broad Institute Genome Sequencing Center for Infectious Disease"/>
            <person name="Wu L."/>
            <person name="Ma J."/>
        </authorList>
    </citation>
    <scope>NUCLEOTIDE SEQUENCE [LARGE SCALE GENOMIC DNA]</scope>
    <source>
        <strain evidence="3">CGMCC 1.16305</strain>
    </source>
</reference>
<name>A0ABW2Q5K9_9BACL</name>
<dbReference type="RefSeq" id="WP_380969795.1">
    <property type="nucleotide sequence ID" value="NZ_JBHTCO010000044.1"/>
</dbReference>
<feature type="domain" description="BFD-like [2Fe-2S]-binding" evidence="1">
    <location>
        <begin position="6"/>
        <end position="57"/>
    </location>
</feature>
<comment type="caution">
    <text evidence="2">The sequence shown here is derived from an EMBL/GenBank/DDBJ whole genome shotgun (WGS) entry which is preliminary data.</text>
</comment>
<evidence type="ECO:0000259" key="1">
    <source>
        <dbReference type="Pfam" id="PF04324"/>
    </source>
</evidence>
<dbReference type="InterPro" id="IPR041854">
    <property type="entry name" value="BFD-like_2Fe2S-bd_dom_sf"/>
</dbReference>
<evidence type="ECO:0000313" key="2">
    <source>
        <dbReference type="EMBL" id="MFC7395340.1"/>
    </source>
</evidence>
<accession>A0ABW2Q5K9</accession>
<evidence type="ECO:0000313" key="3">
    <source>
        <dbReference type="Proteomes" id="UP001596505"/>
    </source>
</evidence>